<dbReference type="KEGG" id="cpyr:CYJ47_08495"/>
<proteinExistence type="predicted"/>
<evidence type="ECO:0000256" key="1">
    <source>
        <dbReference type="SAM" id="MobiDB-lite"/>
    </source>
</evidence>
<dbReference type="RefSeq" id="WP_101679207.1">
    <property type="nucleotide sequence ID" value="NZ_CAMIHY010000091.1"/>
</dbReference>
<reference evidence="2" key="2">
    <citation type="submission" date="2023-10" db="EMBL/GenBank/DDBJ databases">
        <authorList>
            <person name="Choi B."/>
        </authorList>
    </citation>
    <scope>NUCLEOTIDE SEQUENCE</scope>
    <source>
        <strain evidence="2">UMB0763</strain>
    </source>
</reference>
<feature type="region of interest" description="Disordered" evidence="1">
    <location>
        <begin position="1"/>
        <end position="78"/>
    </location>
</feature>
<dbReference type="AlphaFoldDB" id="A0AAF0YNW4"/>
<gene>
    <name evidence="2" type="ORF">CYJ47_08495</name>
</gene>
<name>A0AAF0YNW4_9CORY</name>
<feature type="compositionally biased region" description="Basic residues" evidence="1">
    <location>
        <begin position="1"/>
        <end position="13"/>
    </location>
</feature>
<accession>A0AAF0YNW4</accession>
<dbReference type="EMBL" id="CP136958">
    <property type="protein sequence ID" value="WOT01317.1"/>
    <property type="molecule type" value="Genomic_DNA"/>
</dbReference>
<organism evidence="2 3">
    <name type="scientific">Corynebacterium pyruviciproducens</name>
    <dbReference type="NCBI Taxonomy" id="598660"/>
    <lineage>
        <taxon>Bacteria</taxon>
        <taxon>Bacillati</taxon>
        <taxon>Actinomycetota</taxon>
        <taxon>Actinomycetes</taxon>
        <taxon>Mycobacteriales</taxon>
        <taxon>Corynebacteriaceae</taxon>
        <taxon>Corynebacterium</taxon>
    </lineage>
</organism>
<dbReference type="Proteomes" id="UP000234560">
    <property type="component" value="Chromosome"/>
</dbReference>
<reference evidence="2" key="1">
    <citation type="submission" date="2017-12" db="EMBL/GenBank/DDBJ databases">
        <authorList>
            <person name="Thomas-White K."/>
            <person name="Wolfe A.J."/>
        </authorList>
    </citation>
    <scope>NUCLEOTIDE SEQUENCE</scope>
    <source>
        <strain evidence="2">UMB0763</strain>
    </source>
</reference>
<sequence length="78" mass="8802">MGEHKKRRRVVKKSPHDYDRTADAVGASGPAASSFMQPDRVVPLDDESDDTDGAAMSGGHFTEEFWREQMPPHYAQRR</sequence>
<evidence type="ECO:0000313" key="3">
    <source>
        <dbReference type="Proteomes" id="UP000234560"/>
    </source>
</evidence>
<protein>
    <submittedName>
        <fullName evidence="2">Uncharacterized protein</fullName>
    </submittedName>
</protein>
<evidence type="ECO:0000313" key="2">
    <source>
        <dbReference type="EMBL" id="WOT01317.1"/>
    </source>
</evidence>